<evidence type="ECO:0000256" key="1">
    <source>
        <dbReference type="SAM" id="MobiDB-lite"/>
    </source>
</evidence>
<dbReference type="Pfam" id="PF12096">
    <property type="entry name" value="DUF3572"/>
    <property type="match status" value="1"/>
</dbReference>
<gene>
    <name evidence="2" type="ORF">GGR03_000739</name>
</gene>
<dbReference type="EMBL" id="JACIEM010000001">
    <property type="protein sequence ID" value="MBB4001692.1"/>
    <property type="molecule type" value="Genomic_DNA"/>
</dbReference>
<sequence>MGIDRLRSLNDNNRLRGASRPASISREDADSVAVQALGFIAADRPLLDRFLAVTGINVAELRAAAATPGFLAGVLDFVLAHEPTLMAFAADQSLDPARVAAAREALADSFGVPSR</sequence>
<comment type="caution">
    <text evidence="2">The sequence shown here is derived from an EMBL/GenBank/DDBJ whole genome shotgun (WGS) entry which is preliminary data.</text>
</comment>
<reference evidence="2 3" key="1">
    <citation type="submission" date="2020-08" db="EMBL/GenBank/DDBJ databases">
        <title>Genomic Encyclopedia of Type Strains, Phase IV (KMG-IV): sequencing the most valuable type-strain genomes for metagenomic binning, comparative biology and taxonomic classification.</title>
        <authorList>
            <person name="Goeker M."/>
        </authorList>
    </citation>
    <scope>NUCLEOTIDE SEQUENCE [LARGE SCALE GENOMIC DNA]</scope>
    <source>
        <strain evidence="2 3">DSM 103570</strain>
    </source>
</reference>
<organism evidence="2 3">
    <name type="scientific">Aurantimonas endophytica</name>
    <dbReference type="NCBI Taxonomy" id="1522175"/>
    <lineage>
        <taxon>Bacteria</taxon>
        <taxon>Pseudomonadati</taxon>
        <taxon>Pseudomonadota</taxon>
        <taxon>Alphaproteobacteria</taxon>
        <taxon>Hyphomicrobiales</taxon>
        <taxon>Aurantimonadaceae</taxon>
        <taxon>Aurantimonas</taxon>
    </lineage>
</organism>
<keyword evidence="3" id="KW-1185">Reference proteome</keyword>
<evidence type="ECO:0000313" key="3">
    <source>
        <dbReference type="Proteomes" id="UP000588647"/>
    </source>
</evidence>
<feature type="region of interest" description="Disordered" evidence="1">
    <location>
        <begin position="1"/>
        <end position="27"/>
    </location>
</feature>
<dbReference type="InterPro" id="IPR021955">
    <property type="entry name" value="DUF3572"/>
</dbReference>
<proteinExistence type="predicted"/>
<protein>
    <recommendedName>
        <fullName evidence="4">DUF3572 family protein</fullName>
    </recommendedName>
</protein>
<accession>A0A7W6HAR5</accession>
<name>A0A7W6HAR5_9HYPH</name>
<evidence type="ECO:0008006" key="4">
    <source>
        <dbReference type="Google" id="ProtNLM"/>
    </source>
</evidence>
<dbReference type="AlphaFoldDB" id="A0A7W6HAR5"/>
<evidence type="ECO:0000313" key="2">
    <source>
        <dbReference type="EMBL" id="MBB4001692.1"/>
    </source>
</evidence>
<dbReference type="Proteomes" id="UP000588647">
    <property type="component" value="Unassembled WGS sequence"/>
</dbReference>